<comment type="caution">
    <text evidence="1">The sequence shown here is derived from an EMBL/GenBank/DDBJ whole genome shotgun (WGS) entry which is preliminary data.</text>
</comment>
<protein>
    <recommendedName>
        <fullName evidence="3">SGNH/GDSL hydrolase family protein</fullName>
    </recommendedName>
</protein>
<evidence type="ECO:0000313" key="1">
    <source>
        <dbReference type="EMBL" id="NYA72524.1"/>
    </source>
</evidence>
<dbReference type="Proteomes" id="UP000535020">
    <property type="component" value="Unassembled WGS sequence"/>
</dbReference>
<dbReference type="RefSeq" id="WP_176007325.1">
    <property type="nucleotide sequence ID" value="NZ_JABWMI010000020.1"/>
</dbReference>
<sequence>MKGFLKYVSLILLTVVTLAYLADWLYTATFEKAPARNKFQYILAMQPHEIDNVFLGSSRTANHIVSSEFSRITGESAVNLGIEGAVFEDNLLELKLLLDRKVRIKTVYLQVDYLFEKQGVSNIANSAALPFIRNGVVKSHLQSKLPDFKAAYYLPFYRYLSADYAIGFREFFFSAVGKKNRIDFSDGFEAKPGNEKLSPLELPKTISDSNATLLEFEKICKARDIKLVLFCAPLCSQTQNLDYVKKLKSKLPGLRDYSAALPDSLFFNCGHLNEKGAYEFTEKLALDSEN</sequence>
<name>A0A7Y8Y4M6_9FLAO</name>
<organism evidence="1 2">
    <name type="scientific">Flavobacterium agri</name>
    <dbReference type="NCBI Taxonomy" id="2743471"/>
    <lineage>
        <taxon>Bacteria</taxon>
        <taxon>Pseudomonadati</taxon>
        <taxon>Bacteroidota</taxon>
        <taxon>Flavobacteriia</taxon>
        <taxon>Flavobacteriales</taxon>
        <taxon>Flavobacteriaceae</taxon>
        <taxon>Flavobacterium</taxon>
    </lineage>
</organism>
<keyword evidence="2" id="KW-1185">Reference proteome</keyword>
<dbReference type="EMBL" id="JACBJI010000008">
    <property type="protein sequence ID" value="NYA72524.1"/>
    <property type="molecule type" value="Genomic_DNA"/>
</dbReference>
<accession>A0A7Y8Y4M6</accession>
<evidence type="ECO:0000313" key="2">
    <source>
        <dbReference type="Proteomes" id="UP000535020"/>
    </source>
</evidence>
<proteinExistence type="predicted"/>
<reference evidence="1 2" key="1">
    <citation type="submission" date="2020-07" db="EMBL/GenBank/DDBJ databases">
        <authorList>
            <person name="Sun Q."/>
        </authorList>
    </citation>
    <scope>NUCLEOTIDE SEQUENCE [LARGE SCALE GENOMIC DNA]</scope>
    <source>
        <strain evidence="1 2">MAH-1</strain>
    </source>
</reference>
<evidence type="ECO:0008006" key="3">
    <source>
        <dbReference type="Google" id="ProtNLM"/>
    </source>
</evidence>
<dbReference type="AlphaFoldDB" id="A0A7Y8Y4M6"/>
<gene>
    <name evidence="1" type="ORF">HZF10_16455</name>
</gene>